<dbReference type="InterPro" id="IPR003593">
    <property type="entry name" value="AAA+_ATPase"/>
</dbReference>
<keyword evidence="6" id="KW-0067">ATP-binding</keyword>
<dbReference type="InterPro" id="IPR050173">
    <property type="entry name" value="ABC_transporter_C-like"/>
</dbReference>
<dbReference type="PANTHER" id="PTHR24223">
    <property type="entry name" value="ATP-BINDING CASSETTE SUB-FAMILY C"/>
    <property type="match status" value="1"/>
</dbReference>
<dbReference type="Pfam" id="PF00005">
    <property type="entry name" value="ABC_tran"/>
    <property type="match status" value="2"/>
</dbReference>
<evidence type="ECO:0000259" key="11">
    <source>
        <dbReference type="PROSITE" id="PS50929"/>
    </source>
</evidence>
<evidence type="ECO:0000256" key="7">
    <source>
        <dbReference type="ARBA" id="ARBA00022989"/>
    </source>
</evidence>
<dbReference type="FunFam" id="1.20.1560.10:FF:000026">
    <property type="entry name" value="Multidrug resistance-associated protein lethal(2)03659"/>
    <property type="match status" value="1"/>
</dbReference>
<keyword evidence="2" id="KW-0813">Transport</keyword>
<dbReference type="InterPro" id="IPR011527">
    <property type="entry name" value="ABC1_TM_dom"/>
</dbReference>
<dbReference type="InterPro" id="IPR044726">
    <property type="entry name" value="ABCC_6TM_D2"/>
</dbReference>
<gene>
    <name evidence="12" type="primary">l(2)03659_5</name>
    <name evidence="12" type="ORF">g.52911</name>
</gene>
<comment type="subcellular location">
    <subcellularLocation>
        <location evidence="1">Membrane</location>
        <topology evidence="1">Multi-pass membrane protein</topology>
    </subcellularLocation>
</comment>
<feature type="domain" description="ABC transmembrane type-1" evidence="11">
    <location>
        <begin position="726"/>
        <end position="1019"/>
    </location>
</feature>
<feature type="domain" description="ABC transporter" evidence="10">
    <location>
        <begin position="439"/>
        <end position="662"/>
    </location>
</feature>
<dbReference type="Gene3D" id="3.40.50.300">
    <property type="entry name" value="P-loop containing nucleotide triphosphate hydrolases"/>
    <property type="match status" value="2"/>
</dbReference>
<dbReference type="CDD" id="cd03250">
    <property type="entry name" value="ABCC_MRP_domain1"/>
    <property type="match status" value="1"/>
</dbReference>
<dbReference type="Gene3D" id="1.20.1560.10">
    <property type="entry name" value="ABC transporter type 1, transmembrane domain"/>
    <property type="match status" value="2"/>
</dbReference>
<dbReference type="FunFam" id="3.40.50.300:FF:000973">
    <property type="entry name" value="Multidrug resistance-associated protein 4"/>
    <property type="match status" value="1"/>
</dbReference>
<dbReference type="PROSITE" id="PS50929">
    <property type="entry name" value="ABC_TM1F"/>
    <property type="match status" value="2"/>
</dbReference>
<dbReference type="GO" id="GO:0005524">
    <property type="term" value="F:ATP binding"/>
    <property type="evidence" value="ECO:0007669"/>
    <property type="project" value="UniProtKB-KW"/>
</dbReference>
<dbReference type="CDD" id="cd03244">
    <property type="entry name" value="ABCC_MRP_domain2"/>
    <property type="match status" value="1"/>
</dbReference>
<keyword evidence="3 9" id="KW-0812">Transmembrane</keyword>
<feature type="transmembrane region" description="Helical" evidence="9">
    <location>
        <begin position="324"/>
        <end position="340"/>
    </location>
</feature>
<evidence type="ECO:0000259" key="10">
    <source>
        <dbReference type="PROSITE" id="PS50893"/>
    </source>
</evidence>
<reference evidence="12" key="1">
    <citation type="journal article" date="2016" name="Gigascience">
        <title>De novo construction of an expanded transcriptome assembly for the western tarnished plant bug, Lygus hesperus.</title>
        <authorList>
            <person name="Tassone E.E."/>
            <person name="Geib S.M."/>
            <person name="Hall B."/>
            <person name="Fabrick J.A."/>
            <person name="Brent C.S."/>
            <person name="Hull J.J."/>
        </authorList>
    </citation>
    <scope>NUCLEOTIDE SEQUENCE</scope>
</reference>
<dbReference type="FunFam" id="1.20.1560.10:FF:000014">
    <property type="entry name" value="Multidrug resistance-associated protein member 4"/>
    <property type="match status" value="1"/>
</dbReference>
<feature type="transmembrane region" description="Helical" evidence="9">
    <location>
        <begin position="94"/>
        <end position="121"/>
    </location>
</feature>
<evidence type="ECO:0000256" key="4">
    <source>
        <dbReference type="ARBA" id="ARBA00022737"/>
    </source>
</evidence>
<feature type="transmembrane region" description="Helical" evidence="9">
    <location>
        <begin position="962"/>
        <end position="984"/>
    </location>
</feature>
<feature type="domain" description="ABC transporter" evidence="10">
    <location>
        <begin position="1061"/>
        <end position="1294"/>
    </location>
</feature>
<feature type="transmembrane region" description="Helical" evidence="9">
    <location>
        <begin position="713"/>
        <end position="734"/>
    </location>
</feature>
<evidence type="ECO:0000256" key="1">
    <source>
        <dbReference type="ARBA" id="ARBA00004141"/>
    </source>
</evidence>
<keyword evidence="8 9" id="KW-0472">Membrane</keyword>
<dbReference type="PANTHER" id="PTHR24223:SF324">
    <property type="entry name" value="LD17001P"/>
    <property type="match status" value="1"/>
</dbReference>
<dbReference type="EMBL" id="GDHC01015798">
    <property type="protein sequence ID" value="JAQ02831.1"/>
    <property type="molecule type" value="Transcribed_RNA"/>
</dbReference>
<proteinExistence type="predicted"/>
<dbReference type="SUPFAM" id="SSF90123">
    <property type="entry name" value="ABC transporter transmembrane region"/>
    <property type="match status" value="2"/>
</dbReference>
<feature type="transmembrane region" description="Helical" evidence="9">
    <location>
        <begin position="20"/>
        <end position="37"/>
    </location>
</feature>
<dbReference type="InterPro" id="IPR003439">
    <property type="entry name" value="ABC_transporter-like_ATP-bd"/>
</dbReference>
<feature type="transmembrane region" description="Helical" evidence="9">
    <location>
        <begin position="779"/>
        <end position="805"/>
    </location>
</feature>
<dbReference type="SMART" id="SM00382">
    <property type="entry name" value="AAA"/>
    <property type="match status" value="2"/>
</dbReference>
<feature type="transmembrane region" description="Helical" evidence="9">
    <location>
        <begin position="850"/>
        <end position="871"/>
    </location>
</feature>
<dbReference type="PROSITE" id="PS00211">
    <property type="entry name" value="ABC_TRANSPORTER_1"/>
    <property type="match status" value="1"/>
</dbReference>
<feature type="domain" description="ABC transmembrane type-1" evidence="11">
    <location>
        <begin position="98"/>
        <end position="376"/>
    </location>
</feature>
<dbReference type="InterPro" id="IPR036640">
    <property type="entry name" value="ABC1_TM_sf"/>
</dbReference>
<evidence type="ECO:0000256" key="3">
    <source>
        <dbReference type="ARBA" id="ARBA00022692"/>
    </source>
</evidence>
<dbReference type="CDD" id="cd18580">
    <property type="entry name" value="ABC_6TM_ABCC_D2"/>
    <property type="match status" value="1"/>
</dbReference>
<protein>
    <submittedName>
        <fullName evidence="12">Putative multidrug resistance-associated protein lethal(2)03659</fullName>
    </submittedName>
</protein>
<evidence type="ECO:0000256" key="8">
    <source>
        <dbReference type="ARBA" id="ARBA00023136"/>
    </source>
</evidence>
<dbReference type="Pfam" id="PF00664">
    <property type="entry name" value="ABC_membrane"/>
    <property type="match status" value="2"/>
</dbReference>
<evidence type="ECO:0000256" key="9">
    <source>
        <dbReference type="SAM" id="Phobius"/>
    </source>
</evidence>
<sequence length="1301" mass="145715">MYGYVFKYQKKPHPRAKASFLSVLTFSWMIPLFFKGISRPLDSRDLYEPLSDNKSDKLGDLMEKAWDVEVLTAQKRGKRPNYLRALRSVFGRQLVLQGGLIFILEFAVRLSQPFFLGGLISNITSHDQRQLNVAYACAGGIIGATLLTAIIMHSYHMGIVLTGMNMRIATCSLIYRKVLSMKGTSKVVKGQIVNLMANDALRFDYAATCLHDLWIAPLQVVLVTYFLYRIVGLAAFVGMATMFACAPLQVWMGKMTSFLREQTALRSDARISFMSEVINGIHVIKTHAWEQHIIKLVKKMRIAEMRVIQKMAVVRGIMSSFQMYHTRSAAALTILAYVLMNDRTLTAYKVFMLTSFFGVLGTTVGVFFPTGISLVSECYTSVKRVEEFLIDRLDKPSHSPVDEKFTRRSSDELSDDISTSLLPTFTRIGVAGVKTSDCLELQDVSASWSADLLESTLRDVTMRASAGRLTIVLGSVGSGKTSLLQTILGELIVCKGNVLVPQNVSYASQEPWLFAGSVRKNILFGEEFDEERYQNVIRECALEEDVATLKYNDFTKVGDRGVALSGGQKARVNLARAVYKDADVYLLDDPLSSVDSIVRLHLLENCIRPLSREKAVILVTHCLEHLREDDHVIYLENGRVKHDGTICDVEDLDLLESQIEPPPEEPKMHDDPPDFPALLNDIPNASMSSLVSEKSPYEIAEEDMKKRQKKSSLSAFTSAGGCTSSFVILFFIAAQTFGSASDYWVSIWVDLEEHSYNATGSSNEIIKRLPWSINRKFCLWVFAVLILGTMSVSIIRSLMHFFTCIRASTVLHRRMLKSVMSAKMQFFYTSKSGSILSRFSKDQGTVDEHLPVTLMDCLQVALTAFGILLVIPATNAWLFVPTLVILAVFYLFRLLYVRTTKGLREIEGQARSPLFSHIGSTVDGLPIIHSRKAEKMVTSQFDSLQDFHTSAWYLYLAANRTFAFWLDVFCMVYNAAVTLSFVIFRQGVLVADVGLAITQCSGLAYTMEWGLRQSAEVENSLVSVTRIAEYSNLERDSPRLTLKSLKAYKKVDDKWPSKGSVKFLDVYMRYSKHSPWVLKGLTFSVKPGQKVGIVGRTGSGKSSIALTLFRLVAFEGVIKIDGVDIRHLRLDDLRPRLTVIPQDPVLFSGTLRSNLDPLVEYEDSRIWEVLKKVEMADFVGTQAGGLAMAVDENGGNLSTGQKQLLCLARGILRSNKIVVLDEATANVDKKTENIIQRAMKISFADTTVITIAHRIHTVMECDVIIVMENGRIKQIGQPHELIREGHGPFYSLVKESNDFRR</sequence>
<evidence type="ECO:0000256" key="2">
    <source>
        <dbReference type="ARBA" id="ARBA00022448"/>
    </source>
</evidence>
<feature type="transmembrane region" description="Helical" evidence="9">
    <location>
        <begin position="352"/>
        <end position="375"/>
    </location>
</feature>
<keyword evidence="5" id="KW-0547">Nucleotide-binding</keyword>
<feature type="transmembrane region" description="Helical" evidence="9">
    <location>
        <begin position="877"/>
        <end position="896"/>
    </location>
</feature>
<dbReference type="SUPFAM" id="SSF52540">
    <property type="entry name" value="P-loop containing nucleoside triphosphate hydrolases"/>
    <property type="match status" value="2"/>
</dbReference>
<accession>A0A146L2Q6</accession>
<feature type="transmembrane region" description="Helical" evidence="9">
    <location>
        <begin position="133"/>
        <end position="155"/>
    </location>
</feature>
<dbReference type="InterPro" id="IPR027417">
    <property type="entry name" value="P-loop_NTPase"/>
</dbReference>
<dbReference type="GO" id="GO:0016887">
    <property type="term" value="F:ATP hydrolysis activity"/>
    <property type="evidence" value="ECO:0007669"/>
    <property type="project" value="InterPro"/>
</dbReference>
<name>A0A146L2Q6_LYGHE</name>
<dbReference type="InterPro" id="IPR044746">
    <property type="entry name" value="ABCC_6TM_D1"/>
</dbReference>
<evidence type="ECO:0000313" key="12">
    <source>
        <dbReference type="EMBL" id="JAQ02831.1"/>
    </source>
</evidence>
<evidence type="ECO:0000256" key="5">
    <source>
        <dbReference type="ARBA" id="ARBA00022741"/>
    </source>
</evidence>
<dbReference type="PROSITE" id="PS50893">
    <property type="entry name" value="ABC_TRANSPORTER_2"/>
    <property type="match status" value="2"/>
</dbReference>
<keyword evidence="4" id="KW-0677">Repeat</keyword>
<dbReference type="FunFam" id="3.40.50.300:FF:000163">
    <property type="entry name" value="Multidrug resistance-associated protein member 4"/>
    <property type="match status" value="1"/>
</dbReference>
<evidence type="ECO:0000256" key="6">
    <source>
        <dbReference type="ARBA" id="ARBA00022840"/>
    </source>
</evidence>
<dbReference type="InterPro" id="IPR017871">
    <property type="entry name" value="ABC_transporter-like_CS"/>
</dbReference>
<keyword evidence="7 9" id="KW-1133">Transmembrane helix</keyword>
<feature type="transmembrane region" description="Helical" evidence="9">
    <location>
        <begin position="226"/>
        <end position="251"/>
    </location>
</feature>
<dbReference type="CDD" id="cd18579">
    <property type="entry name" value="ABC_6TM_ABCC_D1"/>
    <property type="match status" value="1"/>
</dbReference>
<dbReference type="GO" id="GO:0140359">
    <property type="term" value="F:ABC-type transporter activity"/>
    <property type="evidence" value="ECO:0007669"/>
    <property type="project" value="InterPro"/>
</dbReference>
<organism evidence="12">
    <name type="scientific">Lygus hesperus</name>
    <name type="common">Western plant bug</name>
    <dbReference type="NCBI Taxonomy" id="30085"/>
    <lineage>
        <taxon>Eukaryota</taxon>
        <taxon>Metazoa</taxon>
        <taxon>Ecdysozoa</taxon>
        <taxon>Arthropoda</taxon>
        <taxon>Hexapoda</taxon>
        <taxon>Insecta</taxon>
        <taxon>Pterygota</taxon>
        <taxon>Neoptera</taxon>
        <taxon>Paraneoptera</taxon>
        <taxon>Hemiptera</taxon>
        <taxon>Heteroptera</taxon>
        <taxon>Panheteroptera</taxon>
        <taxon>Cimicomorpha</taxon>
        <taxon>Miridae</taxon>
        <taxon>Mirini</taxon>
        <taxon>Lygus</taxon>
    </lineage>
</organism>
<dbReference type="GO" id="GO:0016020">
    <property type="term" value="C:membrane"/>
    <property type="evidence" value="ECO:0007669"/>
    <property type="project" value="UniProtKB-SubCell"/>
</dbReference>